<keyword evidence="1" id="KW-0472">Membrane</keyword>
<keyword evidence="1" id="KW-1133">Transmembrane helix</keyword>
<name>A0A0S2SHD0_9GAMM</name>
<proteinExistence type="predicted"/>
<reference evidence="3" key="1">
    <citation type="submission" date="2015-10" db="EMBL/GenBank/DDBJ databases">
        <title>Complete Genome Sequence of Aeromonas schubertii strain WL1483.</title>
        <authorList>
            <person name="Liu L."/>
        </authorList>
    </citation>
    <scope>NUCLEOTIDE SEQUENCE [LARGE SCALE GENOMIC DNA]</scope>
    <source>
        <strain evidence="3">WL1483</strain>
    </source>
</reference>
<gene>
    <name evidence="2" type="ORF">WL1483_1665</name>
</gene>
<evidence type="ECO:0000313" key="3">
    <source>
        <dbReference type="Proteomes" id="UP000058114"/>
    </source>
</evidence>
<dbReference type="KEGG" id="asr:WL1483_1665"/>
<reference evidence="2 3" key="2">
    <citation type="journal article" date="2016" name="Genome Announc.">
        <title>Complete Genome Sequence of the Highly Virulent Aeromonas schubertii Strain WL1483, Isolated from Diseased Snakehead Fish (Channa argus) in China.</title>
        <authorList>
            <person name="Liu L."/>
            <person name="Li N."/>
            <person name="Zhang D."/>
            <person name="Fu X."/>
            <person name="Shi C."/>
            <person name="Lin Q."/>
            <person name="Hao G."/>
        </authorList>
    </citation>
    <scope>NUCLEOTIDE SEQUENCE [LARGE SCALE GENOMIC DNA]</scope>
    <source>
        <strain evidence="2 3">WL1483</strain>
    </source>
</reference>
<feature type="transmembrane region" description="Helical" evidence="1">
    <location>
        <begin position="6"/>
        <end position="30"/>
    </location>
</feature>
<dbReference type="InterPro" id="IPR051311">
    <property type="entry name" value="DedA_domain"/>
</dbReference>
<dbReference type="PANTHER" id="PTHR42709">
    <property type="entry name" value="ALKALINE PHOSPHATASE LIKE PROTEIN"/>
    <property type="match status" value="1"/>
</dbReference>
<evidence type="ECO:0000256" key="1">
    <source>
        <dbReference type="SAM" id="Phobius"/>
    </source>
</evidence>
<feature type="transmembrane region" description="Helical" evidence="1">
    <location>
        <begin position="51"/>
        <end position="73"/>
    </location>
</feature>
<feature type="transmembrane region" description="Helical" evidence="1">
    <location>
        <begin position="100"/>
        <end position="121"/>
    </location>
</feature>
<protein>
    <recommendedName>
        <fullName evidence="4">DedA family protein</fullName>
    </recommendedName>
</protein>
<dbReference type="Proteomes" id="UP000058114">
    <property type="component" value="Chromosome"/>
</dbReference>
<dbReference type="PANTHER" id="PTHR42709:SF4">
    <property type="entry name" value="INNER MEMBRANE PROTEIN YQAA"/>
    <property type="match status" value="1"/>
</dbReference>
<organism evidence="2 3">
    <name type="scientific">Aeromonas schubertii</name>
    <dbReference type="NCBI Taxonomy" id="652"/>
    <lineage>
        <taxon>Bacteria</taxon>
        <taxon>Pseudomonadati</taxon>
        <taxon>Pseudomonadota</taxon>
        <taxon>Gammaproteobacteria</taxon>
        <taxon>Aeromonadales</taxon>
        <taxon>Aeromonadaceae</taxon>
        <taxon>Aeromonas</taxon>
    </lineage>
</organism>
<dbReference type="EMBL" id="CP013067">
    <property type="protein sequence ID" value="ALP41084.1"/>
    <property type="molecule type" value="Genomic_DNA"/>
</dbReference>
<feature type="transmembrane region" description="Helical" evidence="1">
    <location>
        <begin position="128"/>
        <end position="150"/>
    </location>
</feature>
<keyword evidence="1" id="KW-0812">Transmembrane</keyword>
<sequence>MAMPDLALWLGAHGLTALFVSAFVSATLLPGGSEVLLGAMVAQQQWSLSSLLGWATLGNTLGSMTTFALGWWARRHKAPEDFTGRGEQTALSWLQLHGHWALLLAWAPIVGDGLCLLAGWLKMAPLRACLLIALGKLARYGTVALLAGQFF</sequence>
<dbReference type="AlphaFoldDB" id="A0A0S2SHD0"/>
<evidence type="ECO:0000313" key="2">
    <source>
        <dbReference type="EMBL" id="ALP41084.1"/>
    </source>
</evidence>
<dbReference type="PATRIC" id="fig|652.5.peg.3605"/>
<evidence type="ECO:0008006" key="4">
    <source>
        <dbReference type="Google" id="ProtNLM"/>
    </source>
</evidence>
<accession>A0A0S2SHD0</accession>